<feature type="domain" description="SnoaL-like" evidence="1">
    <location>
        <begin position="7"/>
        <end position="102"/>
    </location>
</feature>
<dbReference type="Gene3D" id="3.10.450.50">
    <property type="match status" value="1"/>
</dbReference>
<accession>A0ABS3A3V0</accession>
<reference evidence="2 3" key="1">
    <citation type="submission" date="2021-02" db="EMBL/GenBank/DDBJ databases">
        <title>Draft Genome Sequences of 5 Vibrio neptunius Strains Isolated From of Bivalve Hatcheries.</title>
        <authorList>
            <person name="Galvis F."/>
            <person name="Barja J.L."/>
            <person name="Lemos M.L."/>
            <person name="Balado M."/>
        </authorList>
    </citation>
    <scope>NUCLEOTIDE SEQUENCE [LARGE SCALE GENOMIC DNA]</scope>
    <source>
        <strain evidence="2 3">PP-145.98</strain>
    </source>
</reference>
<proteinExistence type="predicted"/>
<evidence type="ECO:0000313" key="2">
    <source>
        <dbReference type="EMBL" id="MBN3578884.1"/>
    </source>
</evidence>
<dbReference type="InterPro" id="IPR037401">
    <property type="entry name" value="SnoaL-like"/>
</dbReference>
<dbReference type="Pfam" id="PF12680">
    <property type="entry name" value="SnoaL_2"/>
    <property type="match status" value="1"/>
</dbReference>
<sequence length="127" mass="14505">MSPKEVVLAFWDAMKTNDFAKASEWLSPAFEGFWPQSGELIVGRENFTAINSYYPENGVWEFDVHSVVCDGAIVVTDVSITDSVQKDRAITFHTVEDGLIVKQKEFWPGPMEAPEWRAKWVKVTQEY</sequence>
<dbReference type="RefSeq" id="WP_206371056.1">
    <property type="nucleotide sequence ID" value="NZ_CAWPTM010000089.1"/>
</dbReference>
<evidence type="ECO:0000313" key="3">
    <source>
        <dbReference type="Proteomes" id="UP000779070"/>
    </source>
</evidence>
<protein>
    <submittedName>
        <fullName evidence="2">Nuclear transport factor 2 family protein</fullName>
    </submittedName>
</protein>
<evidence type="ECO:0000259" key="1">
    <source>
        <dbReference type="Pfam" id="PF12680"/>
    </source>
</evidence>
<keyword evidence="3" id="KW-1185">Reference proteome</keyword>
<dbReference type="SUPFAM" id="SSF54427">
    <property type="entry name" value="NTF2-like"/>
    <property type="match status" value="1"/>
</dbReference>
<dbReference type="Proteomes" id="UP000779070">
    <property type="component" value="Unassembled WGS sequence"/>
</dbReference>
<dbReference type="EMBL" id="JAFHLB010000019">
    <property type="protein sequence ID" value="MBN3578884.1"/>
    <property type="molecule type" value="Genomic_DNA"/>
</dbReference>
<name>A0ABS3A3V0_9VIBR</name>
<comment type="caution">
    <text evidence="2">The sequence shown here is derived from an EMBL/GenBank/DDBJ whole genome shotgun (WGS) entry which is preliminary data.</text>
</comment>
<dbReference type="InterPro" id="IPR032710">
    <property type="entry name" value="NTF2-like_dom_sf"/>
</dbReference>
<gene>
    <name evidence="2" type="ORF">JYA62_14535</name>
</gene>
<organism evidence="2 3">
    <name type="scientific">Vibrio neptunius</name>
    <dbReference type="NCBI Taxonomy" id="170651"/>
    <lineage>
        <taxon>Bacteria</taxon>
        <taxon>Pseudomonadati</taxon>
        <taxon>Pseudomonadota</taxon>
        <taxon>Gammaproteobacteria</taxon>
        <taxon>Vibrionales</taxon>
        <taxon>Vibrionaceae</taxon>
        <taxon>Vibrio</taxon>
    </lineage>
</organism>